<evidence type="ECO:0000313" key="1">
    <source>
        <dbReference type="EMBL" id="CAD8189786.1"/>
    </source>
</evidence>
<evidence type="ECO:0000313" key="2">
    <source>
        <dbReference type="Proteomes" id="UP000689195"/>
    </source>
</evidence>
<dbReference type="EMBL" id="CAJJDO010000094">
    <property type="protein sequence ID" value="CAD8189786.1"/>
    <property type="molecule type" value="Genomic_DNA"/>
</dbReference>
<accession>A0A8S1WVI6</accession>
<reference evidence="1" key="1">
    <citation type="submission" date="2021-01" db="EMBL/GenBank/DDBJ databases">
        <authorList>
            <consortium name="Genoscope - CEA"/>
            <person name="William W."/>
        </authorList>
    </citation>
    <scope>NUCLEOTIDE SEQUENCE</scope>
</reference>
<dbReference type="OrthoDB" id="167576at2759"/>
<comment type="caution">
    <text evidence="1">The sequence shown here is derived from an EMBL/GenBank/DDBJ whole genome shotgun (WGS) entry which is preliminary data.</text>
</comment>
<proteinExistence type="predicted"/>
<name>A0A8S1WVI6_9CILI</name>
<organism evidence="1 2">
    <name type="scientific">Paramecium pentaurelia</name>
    <dbReference type="NCBI Taxonomy" id="43138"/>
    <lineage>
        <taxon>Eukaryota</taxon>
        <taxon>Sar</taxon>
        <taxon>Alveolata</taxon>
        <taxon>Ciliophora</taxon>
        <taxon>Intramacronucleata</taxon>
        <taxon>Oligohymenophorea</taxon>
        <taxon>Peniculida</taxon>
        <taxon>Parameciidae</taxon>
        <taxon>Paramecium</taxon>
    </lineage>
</organism>
<sequence>MSEILKNNLKMFNVDDSQDSRVGLGKLISLLEILNKEFLEIVTFYHKLVLQHSDGQKQLRIFLQVKEIIMKNYMLLDYVQMVNGNWMILFLIFQEYRFRILGFIIRKTWAKMNIDYTDIEGGDPREVIKNIWKSKILKILLINFCCLFQKGIFIILFNNNQQLDYFVLWKHLFLKDQVIFIIRIIHKKPLSQRKLQIINKVLNSQSQKLEIIIQMNLAPGKDKIVLCSLDPAGVVFAPKNQLVQ</sequence>
<dbReference type="Proteomes" id="UP000689195">
    <property type="component" value="Unassembled WGS sequence"/>
</dbReference>
<protein>
    <submittedName>
        <fullName evidence="1">Uncharacterized protein</fullName>
    </submittedName>
</protein>
<keyword evidence="2" id="KW-1185">Reference proteome</keyword>
<dbReference type="AlphaFoldDB" id="A0A8S1WVI6"/>
<gene>
    <name evidence="1" type="ORF">PPENT_87.1.T0940203</name>
</gene>